<dbReference type="GO" id="GO:0004134">
    <property type="term" value="F:4-alpha-glucanotransferase activity"/>
    <property type="evidence" value="ECO:0007669"/>
    <property type="project" value="UniProtKB-EC"/>
</dbReference>
<name>A0A3P3XFC0_9SPIR</name>
<dbReference type="GO" id="GO:0030246">
    <property type="term" value="F:carbohydrate binding"/>
    <property type="evidence" value="ECO:0007669"/>
    <property type="project" value="InterPro"/>
</dbReference>
<dbReference type="InterPro" id="IPR052046">
    <property type="entry name" value="GH57_Enzymes"/>
</dbReference>
<keyword evidence="4" id="KW-0328">Glycosyltransferase</keyword>
<dbReference type="PANTHER" id="PTHR36306">
    <property type="entry name" value="ALPHA-AMYLASE-RELATED-RELATED"/>
    <property type="match status" value="1"/>
</dbReference>
<keyword evidence="2" id="KW-0119">Carbohydrate metabolism</keyword>
<evidence type="ECO:0000256" key="2">
    <source>
        <dbReference type="ARBA" id="ARBA00023277"/>
    </source>
</evidence>
<dbReference type="Pfam" id="PF03065">
    <property type="entry name" value="Glyco_hydro_57"/>
    <property type="match status" value="1"/>
</dbReference>
<comment type="similarity">
    <text evidence="1">Belongs to the glycosyl hydrolase 57 family.</text>
</comment>
<dbReference type="InterPro" id="IPR011013">
    <property type="entry name" value="Gal_mutarotase_sf_dom"/>
</dbReference>
<reference evidence="4" key="1">
    <citation type="submission" date="2017-02" db="EMBL/GenBank/DDBJ databases">
        <authorList>
            <person name="Regsiter A."/>
            <person name="William W."/>
        </authorList>
    </citation>
    <scope>NUCLEOTIDE SEQUENCE</scope>
    <source>
        <strain evidence="4">Bib</strain>
    </source>
</reference>
<dbReference type="SUPFAM" id="SSF74650">
    <property type="entry name" value="Galactose mutarotase-like"/>
    <property type="match status" value="1"/>
</dbReference>
<dbReference type="GO" id="GO:0005975">
    <property type="term" value="P:carbohydrate metabolic process"/>
    <property type="evidence" value="ECO:0007669"/>
    <property type="project" value="InterPro"/>
</dbReference>
<dbReference type="SUPFAM" id="SSF88713">
    <property type="entry name" value="Glycoside hydrolase/deacetylase"/>
    <property type="match status" value="1"/>
</dbReference>
<dbReference type="AlphaFoldDB" id="A0A3P3XFC0"/>
<dbReference type="EMBL" id="FWDM01000002">
    <property type="protein sequence ID" value="SLM09906.1"/>
    <property type="molecule type" value="Genomic_DNA"/>
</dbReference>
<keyword evidence="4" id="KW-0808">Transferase</keyword>
<protein>
    <submittedName>
        <fullName evidence="4">Putative 4-alpha-glucanotransferase</fullName>
        <ecNumber evidence="4">2.4.1.25</ecNumber>
    </submittedName>
</protein>
<organism evidence="4">
    <name type="scientific">uncultured spirochete</name>
    <dbReference type="NCBI Taxonomy" id="156406"/>
    <lineage>
        <taxon>Bacteria</taxon>
        <taxon>Pseudomonadati</taxon>
        <taxon>Spirochaetota</taxon>
        <taxon>Spirochaetia</taxon>
        <taxon>Spirochaetales</taxon>
        <taxon>environmental samples</taxon>
    </lineage>
</organism>
<evidence type="ECO:0000259" key="3">
    <source>
        <dbReference type="Pfam" id="PF03065"/>
    </source>
</evidence>
<dbReference type="EC" id="2.4.1.25" evidence="4"/>
<feature type="domain" description="Glycoside hydrolase family 57 N-terminal" evidence="3">
    <location>
        <begin position="23"/>
        <end position="257"/>
    </location>
</feature>
<dbReference type="InterPro" id="IPR011330">
    <property type="entry name" value="Glyco_hydro/deAcase_b/a-brl"/>
</dbReference>
<dbReference type="Gene3D" id="3.20.110.20">
    <property type="match status" value="1"/>
</dbReference>
<evidence type="ECO:0000313" key="4">
    <source>
        <dbReference type="EMBL" id="SLM09906.1"/>
    </source>
</evidence>
<dbReference type="InterPro" id="IPR004300">
    <property type="entry name" value="Glyco_hydro_57_N"/>
</dbReference>
<sequence>MQSFRVVLGMYNSLPYNASDTLYEQAYQGAWRPFLSGLYKFPSIKAVIHFPGNIFAWIEQNHPEYLYLLIEMVRKGQIELLGGGFYSPLAPLVSTQDMTGQVEALSAFIRKTIGKRPSGAWLYEYSWTSSLPAILQNSKIQYTFLPAAQFKEIAPENLSCQPVASEDHRKMVLIYPAFESHSDDSAFVPYEATLLKLQQDNPQISAFVIMADGNAISSTWERSGLESPDVLFERSFAWFQKNCLEYDTITASQLYKSSKAARTIYFAQCYSRRFRDYCERIIQKADIPRFECVQISKQSVVDHPLVHLLYQKLNFVSAMTNLFRGDKSRKKASLDDIWRAQSGELFWVSPTGGILRSEARLGAYASLIEAEKTIRQNRFHHFMAYDDLDFDGIKEVLYQSSVYNCYLKSDSASVAELDSLRTGRNYACGWNAEHFSTGCFKDEIRAAGTFETRLFPDYEAWNLVENAKESLNATFYREFHGKIDNLGAFFGCRKSYQFENDYFSINYELTNKGSNPFPIRFCTISEIIALPSLKDHKVQTLAHRQSRQLPADQSFAADAIDGVEIGDVLGAEKMIIRSDNPFSLDGVPNFAESPKDGRFITEKEAQDARIFEGFTLTIGWDFSLPPEGTVLFSVSVHIEH</sequence>
<gene>
    <name evidence="4" type="ORF">SPIROBIBN47_100136</name>
</gene>
<proteinExistence type="inferred from homology"/>
<accession>A0A3P3XFC0</accession>
<evidence type="ECO:0000256" key="1">
    <source>
        <dbReference type="ARBA" id="ARBA00006821"/>
    </source>
</evidence>
<dbReference type="PANTHER" id="PTHR36306:SF1">
    <property type="entry name" value="ALPHA-AMYLASE-RELATED"/>
    <property type="match status" value="1"/>
</dbReference>